<dbReference type="GO" id="GO:0005875">
    <property type="term" value="C:microtubule associated complex"/>
    <property type="evidence" value="ECO:0007669"/>
    <property type="project" value="TreeGrafter"/>
</dbReference>
<dbReference type="InterPro" id="IPR027640">
    <property type="entry name" value="Kinesin-like_fam"/>
</dbReference>
<dbReference type="InterPro" id="IPR010994">
    <property type="entry name" value="RuvA_2-like"/>
</dbReference>
<comment type="similarity">
    <text evidence="3">Belongs to the TRAFAC class myosin-kinesin ATPase superfamily. Kinesin family. KIN-10 subfamily.</text>
</comment>
<keyword evidence="4" id="KW-0067">ATP-binding</keyword>
<dbReference type="GO" id="GO:0007052">
    <property type="term" value="P:mitotic spindle organization"/>
    <property type="evidence" value="ECO:0007669"/>
    <property type="project" value="TreeGrafter"/>
</dbReference>
<gene>
    <name evidence="7" type="ORF">TorRG33x02_331620</name>
</gene>
<dbReference type="GO" id="GO:0005524">
    <property type="term" value="F:ATP binding"/>
    <property type="evidence" value="ECO:0007669"/>
    <property type="project" value="UniProtKB-UniRule"/>
</dbReference>
<evidence type="ECO:0000256" key="3">
    <source>
        <dbReference type="ARBA" id="ARBA00061615"/>
    </source>
</evidence>
<keyword evidence="1" id="KW-0493">Microtubule</keyword>
<evidence type="ECO:0000256" key="5">
    <source>
        <dbReference type="SAM" id="MobiDB-lite"/>
    </source>
</evidence>
<dbReference type="OrthoDB" id="3176171at2759"/>
<accession>A0A2P5B5X5</accession>
<dbReference type="GO" id="GO:0051231">
    <property type="term" value="P:spindle elongation"/>
    <property type="evidence" value="ECO:0007669"/>
    <property type="project" value="TreeGrafter"/>
</dbReference>
<dbReference type="Pfam" id="PF00225">
    <property type="entry name" value="Kinesin"/>
    <property type="match status" value="1"/>
</dbReference>
<feature type="domain" description="Kinesin motor" evidence="6">
    <location>
        <begin position="24"/>
        <end position="345"/>
    </location>
</feature>
<dbReference type="Gene3D" id="3.40.850.10">
    <property type="entry name" value="Kinesin motor domain"/>
    <property type="match status" value="1"/>
</dbReference>
<dbReference type="FunFam" id="3.40.850.10:FF:000098">
    <property type="entry name" value="Kinesin-like protein KIN-10C"/>
    <property type="match status" value="1"/>
</dbReference>
<dbReference type="SUPFAM" id="SSF52540">
    <property type="entry name" value="P-loop containing nucleoside triphosphate hydrolases"/>
    <property type="match status" value="1"/>
</dbReference>
<dbReference type="InterPro" id="IPR027417">
    <property type="entry name" value="P-loop_NTPase"/>
</dbReference>
<comment type="caution">
    <text evidence="7">The sequence shown here is derived from an EMBL/GenBank/DDBJ whole genome shotgun (WGS) entry which is preliminary data.</text>
</comment>
<dbReference type="GO" id="GO:0007018">
    <property type="term" value="P:microtubule-based movement"/>
    <property type="evidence" value="ECO:0007669"/>
    <property type="project" value="InterPro"/>
</dbReference>
<evidence type="ECO:0000256" key="1">
    <source>
        <dbReference type="ARBA" id="ARBA00022701"/>
    </source>
</evidence>
<feature type="binding site" evidence="4">
    <location>
        <begin position="115"/>
        <end position="122"/>
    </location>
    <ligand>
        <name>ATP</name>
        <dbReference type="ChEBI" id="CHEBI:30616"/>
    </ligand>
</feature>
<proteinExistence type="inferred from homology"/>
<keyword evidence="2 4" id="KW-0505">Motor protein</keyword>
<dbReference type="InterPro" id="IPR001752">
    <property type="entry name" value="Kinesin_motor_dom"/>
</dbReference>
<evidence type="ECO:0000256" key="2">
    <source>
        <dbReference type="ARBA" id="ARBA00023175"/>
    </source>
</evidence>
<dbReference type="AlphaFoldDB" id="A0A2P5B5X5"/>
<dbReference type="Proteomes" id="UP000237000">
    <property type="component" value="Unassembled WGS sequence"/>
</dbReference>
<dbReference type="FunCoup" id="A0A2P5B5X5">
    <property type="interactions" value="173"/>
</dbReference>
<organism evidence="7 8">
    <name type="scientific">Trema orientale</name>
    <name type="common">Charcoal tree</name>
    <name type="synonym">Celtis orientalis</name>
    <dbReference type="NCBI Taxonomy" id="63057"/>
    <lineage>
        <taxon>Eukaryota</taxon>
        <taxon>Viridiplantae</taxon>
        <taxon>Streptophyta</taxon>
        <taxon>Embryophyta</taxon>
        <taxon>Tracheophyta</taxon>
        <taxon>Spermatophyta</taxon>
        <taxon>Magnoliopsida</taxon>
        <taxon>eudicotyledons</taxon>
        <taxon>Gunneridae</taxon>
        <taxon>Pentapetalae</taxon>
        <taxon>rosids</taxon>
        <taxon>fabids</taxon>
        <taxon>Rosales</taxon>
        <taxon>Cannabaceae</taxon>
        <taxon>Trema</taxon>
    </lineage>
</organism>
<dbReference type="InterPro" id="IPR036961">
    <property type="entry name" value="Kinesin_motor_dom_sf"/>
</dbReference>
<protein>
    <submittedName>
        <fullName evidence="7">Kinesin-like protein</fullName>
    </submittedName>
</protein>
<dbReference type="InParanoid" id="A0A2P5B5X5"/>
<evidence type="ECO:0000259" key="6">
    <source>
        <dbReference type="PROSITE" id="PS50067"/>
    </source>
</evidence>
<dbReference type="Pfam" id="PF12836">
    <property type="entry name" value="HHH_3"/>
    <property type="match status" value="1"/>
</dbReference>
<name>A0A2P5B5X5_TREOI</name>
<evidence type="ECO:0000313" key="7">
    <source>
        <dbReference type="EMBL" id="PON44190.1"/>
    </source>
</evidence>
<dbReference type="PROSITE" id="PS50067">
    <property type="entry name" value="KINESIN_MOTOR_2"/>
    <property type="match status" value="1"/>
</dbReference>
<feature type="compositionally biased region" description="Basic and acidic residues" evidence="5">
    <location>
        <begin position="501"/>
        <end position="516"/>
    </location>
</feature>
<dbReference type="Gene3D" id="1.10.150.280">
    <property type="entry name" value="AF1531-like domain"/>
    <property type="match status" value="1"/>
</dbReference>
<dbReference type="PRINTS" id="PR00380">
    <property type="entry name" value="KINESINHEAVY"/>
</dbReference>
<dbReference type="EMBL" id="JXTC01000599">
    <property type="protein sequence ID" value="PON44190.1"/>
    <property type="molecule type" value="Genomic_DNA"/>
</dbReference>
<dbReference type="SUPFAM" id="SSF47781">
    <property type="entry name" value="RuvA domain 2-like"/>
    <property type="match status" value="1"/>
</dbReference>
<reference evidence="8" key="1">
    <citation type="submission" date="2016-06" db="EMBL/GenBank/DDBJ databases">
        <title>Parallel loss of symbiosis genes in relatives of nitrogen-fixing non-legume Parasponia.</title>
        <authorList>
            <person name="Van Velzen R."/>
            <person name="Holmer R."/>
            <person name="Bu F."/>
            <person name="Rutten L."/>
            <person name="Van Zeijl A."/>
            <person name="Liu W."/>
            <person name="Santuari L."/>
            <person name="Cao Q."/>
            <person name="Sharma T."/>
            <person name="Shen D."/>
            <person name="Roswanjaya Y."/>
            <person name="Wardhani T."/>
            <person name="Kalhor M.S."/>
            <person name="Jansen J."/>
            <person name="Van den Hoogen J."/>
            <person name="Gungor B."/>
            <person name="Hartog M."/>
            <person name="Hontelez J."/>
            <person name="Verver J."/>
            <person name="Yang W.-C."/>
            <person name="Schijlen E."/>
            <person name="Repin R."/>
            <person name="Schilthuizen M."/>
            <person name="Schranz E."/>
            <person name="Heidstra R."/>
            <person name="Miyata K."/>
            <person name="Fedorova E."/>
            <person name="Kohlen W."/>
            <person name="Bisseling T."/>
            <person name="Smit S."/>
            <person name="Geurts R."/>
        </authorList>
    </citation>
    <scope>NUCLEOTIDE SEQUENCE [LARGE SCALE GENOMIC DNA]</scope>
    <source>
        <strain evidence="8">cv. RG33-2</strain>
    </source>
</reference>
<sequence length="705" mass="77739">MALSSSNHFDRTINTTMELNPSRKVRVVAKIRGFTDREAEFASGVSWISVNKPNGEASESVTVSFGDQSVSRKDSYEVDYCYEQNEDNDFVFSREVEPLVSGVFNGCNATVIAYGARNTGKTSVIQGSCEKPGLAALAMTEILSVAEDNGKSVAISFYEVHQDRVCDLLDPKQPAVFVLEDAKGKIQLKGLSQVPVKSISDFRKLYVGFDSRKPTPKIASELPRRSHKGLIVHVSSHNENPNNLPTAKMNFVDLAGYEDVRKKSIDGLNVVEQSKINQSIYAFVNVLHALNANESHVPYRESKLTRMLQDSLGGINKVLMITCLNPTFCQDSISTVKLASRSCQKNNKAVLDSTRKIHSLTKTVKISSKKSHVPRTVSATAKKQASSRVLLSQKKAKPFAVQGRKLFDEASHLTPSEKVNSALENVSIVETIKEEEGKPVGNVKDVTLYLGDENTFPAAPGALEHIEHTFLTGLEDTEPTSIVERDNLSTEPQDAQFTSTVEKDVCKHGEGQREEFTPSLRDSTNTMSLKEDKGTEKENGSSLVDDDKSPPISVRLRELSNNLKALCSATPSYLKTTEKNEVSSYALVPIGADIVEPKTPVIEPSTRAGDVWDANNINSPWQTCSMRSSGMKNSLVQECLRILNTADKEELKKLKGIGEKRSTYILELREESPEPFKNLDDLKDIGLSAKQIKALMKTEVGRLFD</sequence>
<dbReference type="STRING" id="63057.A0A2P5B5X5"/>
<dbReference type="GO" id="GO:0005874">
    <property type="term" value="C:microtubule"/>
    <property type="evidence" value="ECO:0007669"/>
    <property type="project" value="UniProtKB-KW"/>
</dbReference>
<dbReference type="GO" id="GO:0003777">
    <property type="term" value="F:microtubule motor activity"/>
    <property type="evidence" value="ECO:0007669"/>
    <property type="project" value="InterPro"/>
</dbReference>
<dbReference type="FunFam" id="1.10.150.280:FF:000003">
    <property type="entry name" value="Kinesin-like protein KIN-10C"/>
    <property type="match status" value="1"/>
</dbReference>
<dbReference type="PANTHER" id="PTHR47969:SF9">
    <property type="entry name" value="KINESIN-LIKE PROTEIN"/>
    <property type="match status" value="1"/>
</dbReference>
<dbReference type="PANTHER" id="PTHR47969">
    <property type="entry name" value="CHROMOSOME-ASSOCIATED KINESIN KIF4A-RELATED"/>
    <property type="match status" value="1"/>
</dbReference>
<feature type="compositionally biased region" description="Polar residues" evidence="5">
    <location>
        <begin position="489"/>
        <end position="500"/>
    </location>
</feature>
<evidence type="ECO:0000313" key="8">
    <source>
        <dbReference type="Proteomes" id="UP000237000"/>
    </source>
</evidence>
<keyword evidence="8" id="KW-1185">Reference proteome</keyword>
<dbReference type="SMART" id="SM00129">
    <property type="entry name" value="KISc"/>
    <property type="match status" value="1"/>
</dbReference>
<feature type="region of interest" description="Disordered" evidence="5">
    <location>
        <begin position="489"/>
        <end position="550"/>
    </location>
</feature>
<evidence type="ECO:0000256" key="4">
    <source>
        <dbReference type="PROSITE-ProRule" id="PRU00283"/>
    </source>
</evidence>
<dbReference type="GO" id="GO:0008017">
    <property type="term" value="F:microtubule binding"/>
    <property type="evidence" value="ECO:0007669"/>
    <property type="project" value="InterPro"/>
</dbReference>
<feature type="compositionally biased region" description="Basic and acidic residues" evidence="5">
    <location>
        <begin position="529"/>
        <end position="549"/>
    </location>
</feature>
<keyword evidence="4" id="KW-0547">Nucleotide-binding</keyword>